<organism evidence="1 2">
    <name type="scientific">Allocoprobacillus halotolerans</name>
    <dbReference type="NCBI Taxonomy" id="2944914"/>
    <lineage>
        <taxon>Bacteria</taxon>
        <taxon>Bacillati</taxon>
        <taxon>Bacillota</taxon>
        <taxon>Erysipelotrichia</taxon>
        <taxon>Erysipelotrichales</taxon>
        <taxon>Erysipelotrichaceae</taxon>
        <taxon>Allocoprobacillus</taxon>
    </lineage>
</organism>
<dbReference type="Proteomes" id="UP001060112">
    <property type="component" value="Chromosome"/>
</dbReference>
<dbReference type="RefSeq" id="WP_290139129.1">
    <property type="nucleotide sequence ID" value="NZ_CP101620.1"/>
</dbReference>
<sequence length="90" mass="10834">MYYISTYALYELVKQLFRDVQDVDDMTLYAYRENKCWKIGFSNEHSVQIPDDSVNLRYEFKDGFLKNSPRQATEAIMKSIRRYEQDMISI</sequence>
<dbReference type="EMBL" id="CP101620">
    <property type="protein sequence ID" value="UTY38666.1"/>
    <property type="molecule type" value="Genomic_DNA"/>
</dbReference>
<accession>A0ABY5HZZ9</accession>
<evidence type="ECO:0000313" key="1">
    <source>
        <dbReference type="EMBL" id="UTY38666.1"/>
    </source>
</evidence>
<name>A0ABY5HZZ9_9FIRM</name>
<gene>
    <name evidence="1" type="ORF">NMU03_13770</name>
</gene>
<evidence type="ECO:0000313" key="2">
    <source>
        <dbReference type="Proteomes" id="UP001060112"/>
    </source>
</evidence>
<protein>
    <submittedName>
        <fullName evidence="1">Uncharacterized protein</fullName>
    </submittedName>
</protein>
<proteinExistence type="predicted"/>
<reference evidence="1" key="1">
    <citation type="submission" date="2022-07" db="EMBL/GenBank/DDBJ databases">
        <title>Faecal culturing of patients with breast cancer.</title>
        <authorList>
            <person name="Teng N.M.Y."/>
            <person name="Kiu R."/>
            <person name="Evans R."/>
            <person name="Baker D.J."/>
            <person name="Zenner C."/>
            <person name="Robinson S.D."/>
            <person name="Hall L.J."/>
        </authorList>
    </citation>
    <scope>NUCLEOTIDE SEQUENCE</scope>
    <source>
        <strain evidence="1">LH1062</strain>
    </source>
</reference>
<keyword evidence="2" id="KW-1185">Reference proteome</keyword>